<reference evidence="2 3" key="1">
    <citation type="submission" date="2021-06" db="EMBL/GenBank/DDBJ databases">
        <title>Caerostris extrusa draft genome.</title>
        <authorList>
            <person name="Kono N."/>
            <person name="Arakawa K."/>
        </authorList>
    </citation>
    <scope>NUCLEOTIDE SEQUENCE [LARGE SCALE GENOMIC DNA]</scope>
</reference>
<proteinExistence type="predicted"/>
<keyword evidence="3" id="KW-1185">Reference proteome</keyword>
<dbReference type="EMBL" id="BPLR01019228">
    <property type="protein sequence ID" value="GIZ05162.1"/>
    <property type="molecule type" value="Genomic_DNA"/>
</dbReference>
<dbReference type="Proteomes" id="UP001054945">
    <property type="component" value="Unassembled WGS sequence"/>
</dbReference>
<sequence>MSSSPRMEGRGRIWGSSGPLPDVAEQEGVVLRRNPAQQRCLITHRVPHLCHTGCHFRGTRYKIVLLQLGKYGLYLTIEYIGLMDQVHVTADKAEPNIATRTAGTEFHALNPC</sequence>
<organism evidence="2 3">
    <name type="scientific">Caerostris extrusa</name>
    <name type="common">Bark spider</name>
    <name type="synonym">Caerostris bankana</name>
    <dbReference type="NCBI Taxonomy" id="172846"/>
    <lineage>
        <taxon>Eukaryota</taxon>
        <taxon>Metazoa</taxon>
        <taxon>Ecdysozoa</taxon>
        <taxon>Arthropoda</taxon>
        <taxon>Chelicerata</taxon>
        <taxon>Arachnida</taxon>
        <taxon>Araneae</taxon>
        <taxon>Araneomorphae</taxon>
        <taxon>Entelegynae</taxon>
        <taxon>Araneoidea</taxon>
        <taxon>Araneidae</taxon>
        <taxon>Caerostris</taxon>
    </lineage>
</organism>
<evidence type="ECO:0000313" key="3">
    <source>
        <dbReference type="Proteomes" id="UP001054945"/>
    </source>
</evidence>
<evidence type="ECO:0000256" key="1">
    <source>
        <dbReference type="SAM" id="MobiDB-lite"/>
    </source>
</evidence>
<protein>
    <submittedName>
        <fullName evidence="2">Uncharacterized protein</fullName>
    </submittedName>
</protein>
<gene>
    <name evidence="2" type="ORF">CEXT_31641</name>
</gene>
<comment type="caution">
    <text evidence="2">The sequence shown here is derived from an EMBL/GenBank/DDBJ whole genome shotgun (WGS) entry which is preliminary data.</text>
</comment>
<name>A0AAV4YCN9_CAEEX</name>
<evidence type="ECO:0000313" key="2">
    <source>
        <dbReference type="EMBL" id="GIZ05162.1"/>
    </source>
</evidence>
<dbReference type="AlphaFoldDB" id="A0AAV4YCN9"/>
<feature type="region of interest" description="Disordered" evidence="1">
    <location>
        <begin position="1"/>
        <end position="22"/>
    </location>
</feature>
<accession>A0AAV4YCN9</accession>